<dbReference type="PANTHER" id="PTHR21497:SF24">
    <property type="entry name" value="E3 UBIQUITIN-PROTEIN LIGASE UBR1"/>
    <property type="match status" value="1"/>
</dbReference>
<organism evidence="3">
    <name type="scientific">Micromonas pusilla</name>
    <name type="common">Picoplanktonic green alga</name>
    <name type="synonym">Chromulina pusilla</name>
    <dbReference type="NCBI Taxonomy" id="38833"/>
    <lineage>
        <taxon>Eukaryota</taxon>
        <taxon>Viridiplantae</taxon>
        <taxon>Chlorophyta</taxon>
        <taxon>Mamiellophyceae</taxon>
        <taxon>Mamiellales</taxon>
        <taxon>Mamiellaceae</taxon>
        <taxon>Micromonas</taxon>
    </lineage>
</organism>
<dbReference type="PANTHER" id="PTHR21497">
    <property type="entry name" value="UBIQUITIN LIGASE E3 ALPHA-RELATED"/>
    <property type="match status" value="1"/>
</dbReference>
<keyword evidence="1" id="KW-0863">Zinc-finger</keyword>
<evidence type="ECO:0000256" key="1">
    <source>
        <dbReference type="RuleBase" id="RU366018"/>
    </source>
</evidence>
<dbReference type="AlphaFoldDB" id="A0A7S0KSH3"/>
<comment type="function">
    <text evidence="1">Ubiquitin ligase protein which is a component of the N-end rule pathway. Recognizes and binds to proteins bearing specific N-terminal residues that are destabilizing according to the N-end rule, leading to their ubiquitination and subsequent degradation.</text>
</comment>
<dbReference type="Pfam" id="PF18995">
    <property type="entry name" value="PRT6_C"/>
    <property type="match status" value="1"/>
</dbReference>
<dbReference type="GO" id="GO:0016567">
    <property type="term" value="P:protein ubiquitination"/>
    <property type="evidence" value="ECO:0007669"/>
    <property type="project" value="UniProtKB-UniRule"/>
</dbReference>
<comment type="similarity">
    <text evidence="1">Belongs to the E3 ubiquitin-protein ligase UBR1-like family.</text>
</comment>
<dbReference type="EMBL" id="HBEV01011116">
    <property type="protein sequence ID" value="CAD8591187.1"/>
    <property type="molecule type" value="Transcribed_RNA"/>
</dbReference>
<dbReference type="GO" id="GO:0008270">
    <property type="term" value="F:zinc ion binding"/>
    <property type="evidence" value="ECO:0007669"/>
    <property type="project" value="UniProtKB-UniRule"/>
</dbReference>
<name>A0A7S0KSH3_MICPS</name>
<proteinExistence type="inferred from homology"/>
<dbReference type="UniPathway" id="UPA00143"/>
<keyword evidence="1" id="KW-0862">Zinc</keyword>
<keyword evidence="1" id="KW-0479">Metal-binding</keyword>
<dbReference type="GO" id="GO:0000151">
    <property type="term" value="C:ubiquitin ligase complex"/>
    <property type="evidence" value="ECO:0007669"/>
    <property type="project" value="TreeGrafter"/>
</dbReference>
<feature type="domain" description="E3 ubiquitin-protein ligase UBR-like C-terminal" evidence="2">
    <location>
        <begin position="67"/>
        <end position="242"/>
    </location>
</feature>
<dbReference type="InterPro" id="IPR039164">
    <property type="entry name" value="UBR1-like"/>
</dbReference>
<dbReference type="GO" id="GO:0071596">
    <property type="term" value="P:ubiquitin-dependent protein catabolic process via the N-end rule pathway"/>
    <property type="evidence" value="ECO:0007669"/>
    <property type="project" value="UniProtKB-UniRule"/>
</dbReference>
<dbReference type="EC" id="2.3.2.27" evidence="1"/>
<dbReference type="GO" id="GO:0061630">
    <property type="term" value="F:ubiquitin protein ligase activity"/>
    <property type="evidence" value="ECO:0007669"/>
    <property type="project" value="UniProtKB-UniRule"/>
</dbReference>
<keyword evidence="1" id="KW-0833">Ubl conjugation pathway</keyword>
<dbReference type="InterPro" id="IPR044046">
    <property type="entry name" value="E3_ligase_UBR-like_C"/>
</dbReference>
<comment type="catalytic activity">
    <reaction evidence="1">
        <text>S-ubiquitinyl-[E2 ubiquitin-conjugating enzyme]-L-cysteine + [acceptor protein]-L-lysine = [E2 ubiquitin-conjugating enzyme]-L-cysteine + N(6)-ubiquitinyl-[acceptor protein]-L-lysine.</text>
        <dbReference type="EC" id="2.3.2.27"/>
    </reaction>
</comment>
<accession>A0A7S0KSH3</accession>
<comment type="pathway">
    <text evidence="1">Protein modification; protein ubiquitination.</text>
</comment>
<gene>
    <name evidence="3" type="ORF">MSP1404_LOCUS8591</name>
</gene>
<reference evidence="3" key="1">
    <citation type="submission" date="2021-01" db="EMBL/GenBank/DDBJ databases">
        <authorList>
            <person name="Corre E."/>
            <person name="Pelletier E."/>
            <person name="Niang G."/>
            <person name="Scheremetjew M."/>
            <person name="Finn R."/>
            <person name="Kale V."/>
            <person name="Holt S."/>
            <person name="Cochrane G."/>
            <person name="Meng A."/>
            <person name="Brown T."/>
            <person name="Cohen L."/>
        </authorList>
    </citation>
    <scope>NUCLEOTIDE SEQUENCE</scope>
    <source>
        <strain evidence="3">CCMP494</strain>
    </source>
</reference>
<protein>
    <recommendedName>
        <fullName evidence="1">E3 ubiquitin-protein ligase</fullName>
        <ecNumber evidence="1">2.3.2.27</ecNumber>
    </recommendedName>
</protein>
<sequence length="262" mass="28480">MWRVEALLALLDGDAAPPVRTNPGADVARILTRLGFVGRKGVLNDAAGCVASAIKAIGENISVENKAALMNAWCGHMYLGDDSEDGDVDGAYWGEFKLVELPRDAEALSAIAHKRPGLIALPERGEELYLSLMNTNCKRCQKPPRDPALCLVCGEVCCCAGACCRRGKHGECAQHAAVCGAGVGVFLLVKSTKILLIRGKRICLYPSVYLDQHGEEDEFLKRGRPLFLNERRYGALEDLWVNGALDYDTLALHTSRVGSDFY</sequence>
<evidence type="ECO:0000313" key="3">
    <source>
        <dbReference type="EMBL" id="CAD8591187.1"/>
    </source>
</evidence>
<evidence type="ECO:0000259" key="2">
    <source>
        <dbReference type="Pfam" id="PF18995"/>
    </source>
</evidence>
<keyword evidence="1" id="KW-0808">Transferase</keyword>
<dbReference type="GO" id="GO:0005737">
    <property type="term" value="C:cytoplasm"/>
    <property type="evidence" value="ECO:0007669"/>
    <property type="project" value="TreeGrafter"/>
</dbReference>